<dbReference type="InterPro" id="IPR002052">
    <property type="entry name" value="DNA_methylase_N6_adenine_CS"/>
</dbReference>
<evidence type="ECO:0000313" key="10">
    <source>
        <dbReference type="Proteomes" id="UP001292571"/>
    </source>
</evidence>
<evidence type="ECO:0000256" key="1">
    <source>
        <dbReference type="ARBA" id="ARBA00006594"/>
    </source>
</evidence>
<dbReference type="Proteomes" id="UP001292571">
    <property type="component" value="Unassembled WGS sequence"/>
</dbReference>
<dbReference type="Pfam" id="PF01555">
    <property type="entry name" value="N6_N4_Mtase"/>
    <property type="match status" value="1"/>
</dbReference>
<name>A0ABU5PC20_9PSED</name>
<comment type="similarity">
    <text evidence="1">Belongs to the N(4)/N(6)-methyltransferase family.</text>
</comment>
<dbReference type="EMBL" id="JAYEET010000047">
    <property type="protein sequence ID" value="MEA1607242.1"/>
    <property type="molecule type" value="Genomic_DNA"/>
</dbReference>
<dbReference type="PROSITE" id="PS00092">
    <property type="entry name" value="N6_MTASE"/>
    <property type="match status" value="1"/>
</dbReference>
<protein>
    <recommendedName>
        <fullName evidence="2">site-specific DNA-methyltransferase (adenine-specific)</fullName>
        <ecNumber evidence="2">2.1.1.72</ecNumber>
    </recommendedName>
</protein>
<keyword evidence="4 9" id="KW-0808">Transferase</keyword>
<dbReference type="EC" id="2.1.1.72" evidence="2"/>
<organism evidence="9 10">
    <name type="scientific">Pseudomonas spirodelae</name>
    <dbReference type="NCBI Taxonomy" id="3101751"/>
    <lineage>
        <taxon>Bacteria</taxon>
        <taxon>Pseudomonadati</taxon>
        <taxon>Pseudomonadota</taxon>
        <taxon>Gammaproteobacteria</taxon>
        <taxon>Pseudomonadales</taxon>
        <taxon>Pseudomonadaceae</taxon>
        <taxon>Pseudomonas</taxon>
    </lineage>
</organism>
<reference evidence="9 10" key="1">
    <citation type="submission" date="2023-12" db="EMBL/GenBank/DDBJ databases">
        <title>Pseudomonas sp. T5W1.</title>
        <authorList>
            <person name="Maltman C."/>
        </authorList>
    </citation>
    <scope>NUCLEOTIDE SEQUENCE [LARGE SCALE GENOMIC DNA]</scope>
    <source>
        <strain evidence="9 10">T5W1</strain>
    </source>
</reference>
<feature type="region of interest" description="Disordered" evidence="7">
    <location>
        <begin position="556"/>
        <end position="593"/>
    </location>
</feature>
<sequence length="593" mass="67162">MAGKTKLELTWIGKDERPRLEPRILIEEPEFSYHAETRREGDNFDNMLIHGDNLLALKALETDPNVRGQVKCIYIDPPFNTQQAFENYDDGIEHSLWLSLMRERCIILHRLLSEDGSMFVHIDDNELGYIIPVLDEIFGRRNRISIITFKQSSVSGPKAGNKGVVTTNNYIIYYSKSRDKWSPGRVYTAIGRDDRYSKIIKNYDRPFSEWQLESLKDEFCREKGISSWSEAKKKFTDKIESKLEEFVLQSAVRVVRTARVAPKDVNEDAREALAESNAVPDRVFCSKREGKDPYYFINGEQLIFYSAKTKLIDGKATTAAPLTNLWEDLLSNNLHAEGGVSFPNGKKPEALIKRCLELATSEGDLVLDSFGGSGSTPAVAHKMKRRWIVVELGDQATTHIQPRLKRIVDGQDNTGITSAVSWKGGGGYRFLKLAPSLLQKDKWGNLVINKDYQPEMLGEAMCKHFNYTYAPSSENYWMHGKATDNAFIYVTTNSLTFDQLKALSEEVGEERSLLVCCMAYEAAGDSLTNLTIKKIPRVVLDRCEWGKDDYSLKIEALPLQEEEPDEAETTPNKSQKIKTSVAQTSLFDGPEEN</sequence>
<dbReference type="GO" id="GO:0032259">
    <property type="term" value="P:methylation"/>
    <property type="evidence" value="ECO:0007669"/>
    <property type="project" value="UniProtKB-KW"/>
</dbReference>
<comment type="catalytic activity">
    <reaction evidence="6">
        <text>a 2'-deoxyadenosine in DNA + S-adenosyl-L-methionine = an N(6)-methyl-2'-deoxyadenosine in DNA + S-adenosyl-L-homocysteine + H(+)</text>
        <dbReference type="Rhea" id="RHEA:15197"/>
        <dbReference type="Rhea" id="RHEA-COMP:12418"/>
        <dbReference type="Rhea" id="RHEA-COMP:12419"/>
        <dbReference type="ChEBI" id="CHEBI:15378"/>
        <dbReference type="ChEBI" id="CHEBI:57856"/>
        <dbReference type="ChEBI" id="CHEBI:59789"/>
        <dbReference type="ChEBI" id="CHEBI:90615"/>
        <dbReference type="ChEBI" id="CHEBI:90616"/>
        <dbReference type="EC" id="2.1.1.72"/>
    </reaction>
</comment>
<evidence type="ECO:0000259" key="8">
    <source>
        <dbReference type="Pfam" id="PF01555"/>
    </source>
</evidence>
<dbReference type="InterPro" id="IPR029063">
    <property type="entry name" value="SAM-dependent_MTases_sf"/>
</dbReference>
<dbReference type="RefSeq" id="WP_322950061.1">
    <property type="nucleotide sequence ID" value="NZ_JAYEET010000047.1"/>
</dbReference>
<dbReference type="GO" id="GO:0008168">
    <property type="term" value="F:methyltransferase activity"/>
    <property type="evidence" value="ECO:0007669"/>
    <property type="project" value="UniProtKB-KW"/>
</dbReference>
<accession>A0ABU5PC20</accession>
<dbReference type="SUPFAM" id="SSF53335">
    <property type="entry name" value="S-adenosyl-L-methionine-dependent methyltransferases"/>
    <property type="match status" value="1"/>
</dbReference>
<proteinExistence type="inferred from homology"/>
<evidence type="ECO:0000256" key="4">
    <source>
        <dbReference type="ARBA" id="ARBA00022679"/>
    </source>
</evidence>
<dbReference type="PRINTS" id="PR00506">
    <property type="entry name" value="D21N6MTFRASE"/>
</dbReference>
<keyword evidence="3 9" id="KW-0489">Methyltransferase</keyword>
<evidence type="ECO:0000256" key="3">
    <source>
        <dbReference type="ARBA" id="ARBA00022603"/>
    </source>
</evidence>
<dbReference type="Gene3D" id="3.40.50.150">
    <property type="entry name" value="Vaccinia Virus protein VP39"/>
    <property type="match status" value="1"/>
</dbReference>
<gene>
    <name evidence="9" type="ORF">SOP97_15690</name>
</gene>
<evidence type="ECO:0000313" key="9">
    <source>
        <dbReference type="EMBL" id="MEA1607242.1"/>
    </source>
</evidence>
<keyword evidence="5" id="KW-0949">S-adenosyl-L-methionine</keyword>
<keyword evidence="10" id="KW-1185">Reference proteome</keyword>
<evidence type="ECO:0000256" key="7">
    <source>
        <dbReference type="SAM" id="MobiDB-lite"/>
    </source>
</evidence>
<evidence type="ECO:0000256" key="5">
    <source>
        <dbReference type="ARBA" id="ARBA00022691"/>
    </source>
</evidence>
<evidence type="ECO:0000256" key="6">
    <source>
        <dbReference type="ARBA" id="ARBA00047942"/>
    </source>
</evidence>
<evidence type="ECO:0000256" key="2">
    <source>
        <dbReference type="ARBA" id="ARBA00011900"/>
    </source>
</evidence>
<dbReference type="InterPro" id="IPR002295">
    <property type="entry name" value="N4/N6-MTase_EcoPI_Mod-like"/>
</dbReference>
<feature type="domain" description="DNA methylase N-4/N-6" evidence="8">
    <location>
        <begin position="70"/>
        <end position="398"/>
    </location>
</feature>
<dbReference type="InterPro" id="IPR002941">
    <property type="entry name" value="DNA_methylase_N4/N6"/>
</dbReference>
<feature type="compositionally biased region" description="Polar residues" evidence="7">
    <location>
        <begin position="569"/>
        <end position="586"/>
    </location>
</feature>
<comment type="caution">
    <text evidence="9">The sequence shown here is derived from an EMBL/GenBank/DDBJ whole genome shotgun (WGS) entry which is preliminary data.</text>
</comment>